<dbReference type="Proteomes" id="UP000076871">
    <property type="component" value="Unassembled WGS sequence"/>
</dbReference>
<dbReference type="InterPro" id="IPR021627">
    <property type="entry name" value="Mediator_Med27"/>
</dbReference>
<evidence type="ECO:0008006" key="9">
    <source>
        <dbReference type="Google" id="ProtNLM"/>
    </source>
</evidence>
<keyword evidence="3" id="KW-0805">Transcription regulation</keyword>
<dbReference type="GO" id="GO:0016592">
    <property type="term" value="C:mediator complex"/>
    <property type="evidence" value="ECO:0007669"/>
    <property type="project" value="InterPro"/>
</dbReference>
<evidence type="ECO:0000256" key="5">
    <source>
        <dbReference type="ARBA" id="ARBA00023242"/>
    </source>
</evidence>
<keyword evidence="4" id="KW-0804">Transcription</keyword>
<dbReference type="STRING" id="1314785.A0A165DD69"/>
<feature type="region of interest" description="Disordered" evidence="6">
    <location>
        <begin position="88"/>
        <end position="141"/>
    </location>
</feature>
<dbReference type="Pfam" id="PF11571">
    <property type="entry name" value="Med27"/>
    <property type="match status" value="1"/>
</dbReference>
<evidence type="ECO:0000256" key="2">
    <source>
        <dbReference type="ARBA" id="ARBA00008048"/>
    </source>
</evidence>
<feature type="compositionally biased region" description="Polar residues" evidence="6">
    <location>
        <begin position="118"/>
        <end position="136"/>
    </location>
</feature>
<evidence type="ECO:0000256" key="3">
    <source>
        <dbReference type="ARBA" id="ARBA00023015"/>
    </source>
</evidence>
<evidence type="ECO:0000313" key="8">
    <source>
        <dbReference type="Proteomes" id="UP000076871"/>
    </source>
</evidence>
<sequence>MADTTQSSPELLTLQAKLQILNEMNARLQALRKIPAHLVRQPKSTNISLSPSLHPVLHPHPEPSLRQDIQDVKDFAETVRSEKVQEALVHARDSEKKDKSDLDLHRPRVIRKRKRQSTPESPRSYNNPQPQRTSLFSPAHDSVPPVNISELIDFVREFNKTNPKIRLQIVAADRHRPLVCPILVRFTIRDIATVFLTLDSKDDSVLIKPPHSHSDFIVFQKLSQQVTKMILSQPQISVRVVLELLCSYQHVFTQRCTYCERILSAEAPIPAVARVWSDKASDGTTPGWQPWHPTCLQR</sequence>
<comment type="similarity">
    <text evidence="2">Belongs to the Mediator complex subunit 27 family.</text>
</comment>
<evidence type="ECO:0000313" key="7">
    <source>
        <dbReference type="EMBL" id="KZT04606.1"/>
    </source>
</evidence>
<name>A0A165DD69_9APHY</name>
<gene>
    <name evidence="7" type="ORF">LAESUDRAFT_760900</name>
</gene>
<accession>A0A165DD69</accession>
<dbReference type="AlphaFoldDB" id="A0A165DD69"/>
<organism evidence="7 8">
    <name type="scientific">Laetiporus sulphureus 93-53</name>
    <dbReference type="NCBI Taxonomy" id="1314785"/>
    <lineage>
        <taxon>Eukaryota</taxon>
        <taxon>Fungi</taxon>
        <taxon>Dikarya</taxon>
        <taxon>Basidiomycota</taxon>
        <taxon>Agaricomycotina</taxon>
        <taxon>Agaricomycetes</taxon>
        <taxon>Polyporales</taxon>
        <taxon>Laetiporus</taxon>
    </lineage>
</organism>
<dbReference type="EMBL" id="KV427635">
    <property type="protein sequence ID" value="KZT04606.1"/>
    <property type="molecule type" value="Genomic_DNA"/>
</dbReference>
<reference evidence="7 8" key="1">
    <citation type="journal article" date="2016" name="Mol. Biol. Evol.">
        <title>Comparative Genomics of Early-Diverging Mushroom-Forming Fungi Provides Insights into the Origins of Lignocellulose Decay Capabilities.</title>
        <authorList>
            <person name="Nagy L.G."/>
            <person name="Riley R."/>
            <person name="Tritt A."/>
            <person name="Adam C."/>
            <person name="Daum C."/>
            <person name="Floudas D."/>
            <person name="Sun H."/>
            <person name="Yadav J.S."/>
            <person name="Pangilinan J."/>
            <person name="Larsson K.H."/>
            <person name="Matsuura K."/>
            <person name="Barry K."/>
            <person name="Labutti K."/>
            <person name="Kuo R."/>
            <person name="Ohm R.A."/>
            <person name="Bhattacharya S.S."/>
            <person name="Shirouzu T."/>
            <person name="Yoshinaga Y."/>
            <person name="Martin F.M."/>
            <person name="Grigoriev I.V."/>
            <person name="Hibbett D.S."/>
        </authorList>
    </citation>
    <scope>NUCLEOTIDE SEQUENCE [LARGE SCALE GENOMIC DNA]</scope>
    <source>
        <strain evidence="7 8">93-53</strain>
    </source>
</reference>
<dbReference type="InParanoid" id="A0A165DD69"/>
<keyword evidence="8" id="KW-1185">Reference proteome</keyword>
<evidence type="ECO:0000256" key="4">
    <source>
        <dbReference type="ARBA" id="ARBA00023163"/>
    </source>
</evidence>
<feature type="compositionally biased region" description="Basic and acidic residues" evidence="6">
    <location>
        <begin position="88"/>
        <end position="106"/>
    </location>
</feature>
<dbReference type="GeneID" id="63829854"/>
<keyword evidence="5" id="KW-0539">Nucleus</keyword>
<protein>
    <recommendedName>
        <fullName evidence="9">Mediator complex subunit 27</fullName>
    </recommendedName>
</protein>
<dbReference type="OrthoDB" id="10261040at2759"/>
<evidence type="ECO:0000256" key="1">
    <source>
        <dbReference type="ARBA" id="ARBA00004123"/>
    </source>
</evidence>
<feature type="compositionally biased region" description="Basic residues" evidence="6">
    <location>
        <begin position="107"/>
        <end position="116"/>
    </location>
</feature>
<dbReference type="RefSeq" id="XP_040762346.1">
    <property type="nucleotide sequence ID" value="XM_040912826.1"/>
</dbReference>
<comment type="subcellular location">
    <subcellularLocation>
        <location evidence="1">Nucleus</location>
    </subcellularLocation>
</comment>
<proteinExistence type="inferred from homology"/>
<evidence type="ECO:0000256" key="6">
    <source>
        <dbReference type="SAM" id="MobiDB-lite"/>
    </source>
</evidence>
<feature type="region of interest" description="Disordered" evidence="6">
    <location>
        <begin position="45"/>
        <end position="64"/>
    </location>
</feature>